<dbReference type="EMBL" id="SMOL01000695">
    <property type="protein sequence ID" value="KAB2603705.1"/>
    <property type="molecule type" value="Genomic_DNA"/>
</dbReference>
<dbReference type="Proteomes" id="UP000327157">
    <property type="component" value="Chromosome 10"/>
</dbReference>
<accession>A0A5N5FKL9</accession>
<feature type="region of interest" description="Disordered" evidence="1">
    <location>
        <begin position="1"/>
        <end position="21"/>
    </location>
</feature>
<dbReference type="InterPro" id="IPR044832">
    <property type="entry name" value="NRP-like"/>
</dbReference>
<dbReference type="PROSITE" id="PS51222">
    <property type="entry name" value="DCD"/>
    <property type="match status" value="1"/>
</dbReference>
<dbReference type="PANTHER" id="PTHR46034:SF3">
    <property type="entry name" value="B2 PROTEIN-LIKE"/>
    <property type="match status" value="1"/>
</dbReference>
<evidence type="ECO:0000313" key="3">
    <source>
        <dbReference type="EMBL" id="KAB2603705.1"/>
    </source>
</evidence>
<dbReference type="InterPro" id="IPR013989">
    <property type="entry name" value="Dev_and_cell_death_domain"/>
</dbReference>
<dbReference type="Pfam" id="PF10539">
    <property type="entry name" value="Dev_Cell_Death"/>
    <property type="match status" value="1"/>
</dbReference>
<reference evidence="4" key="2">
    <citation type="submission" date="2019-10" db="EMBL/GenBank/DDBJ databases">
        <title>A de novo genome assembly of a pear dwarfing rootstock.</title>
        <authorList>
            <person name="Wang F."/>
            <person name="Wang J."/>
            <person name="Li S."/>
            <person name="Zhang Y."/>
            <person name="Fang M."/>
            <person name="Ma L."/>
            <person name="Zhao Y."/>
            <person name="Jiang S."/>
        </authorList>
    </citation>
    <scope>NUCLEOTIDE SEQUENCE [LARGE SCALE GENOMIC DNA]</scope>
</reference>
<dbReference type="OrthoDB" id="2018037at2759"/>
<organism evidence="3 4">
    <name type="scientific">Pyrus ussuriensis x Pyrus communis</name>
    <dbReference type="NCBI Taxonomy" id="2448454"/>
    <lineage>
        <taxon>Eukaryota</taxon>
        <taxon>Viridiplantae</taxon>
        <taxon>Streptophyta</taxon>
        <taxon>Embryophyta</taxon>
        <taxon>Tracheophyta</taxon>
        <taxon>Spermatophyta</taxon>
        <taxon>Magnoliopsida</taxon>
        <taxon>eudicotyledons</taxon>
        <taxon>Gunneridae</taxon>
        <taxon>Pentapetalae</taxon>
        <taxon>rosids</taxon>
        <taxon>fabids</taxon>
        <taxon>Rosales</taxon>
        <taxon>Rosaceae</taxon>
        <taxon>Amygdaloideae</taxon>
        <taxon>Maleae</taxon>
        <taxon>Pyrus</taxon>
    </lineage>
</organism>
<protein>
    <recommendedName>
        <fullName evidence="2">DCD domain-containing protein</fullName>
    </recommendedName>
</protein>
<feature type="domain" description="DCD" evidence="2">
    <location>
        <begin position="120"/>
        <end position="252"/>
    </location>
</feature>
<dbReference type="SMART" id="SM00767">
    <property type="entry name" value="DCD"/>
    <property type="match status" value="1"/>
</dbReference>
<feature type="compositionally biased region" description="Polar residues" evidence="1">
    <location>
        <begin position="1"/>
        <end position="19"/>
    </location>
</feature>
<comment type="caution">
    <text evidence="3">The sequence shown here is derived from an EMBL/GenBank/DDBJ whole genome shotgun (WGS) entry which is preliminary data.</text>
</comment>
<reference evidence="3 4" key="3">
    <citation type="submission" date="2019-11" db="EMBL/GenBank/DDBJ databases">
        <title>A de novo genome assembly of a pear dwarfing rootstock.</title>
        <authorList>
            <person name="Wang F."/>
            <person name="Wang J."/>
            <person name="Li S."/>
            <person name="Zhang Y."/>
            <person name="Fang M."/>
            <person name="Ma L."/>
            <person name="Zhao Y."/>
            <person name="Jiang S."/>
        </authorList>
    </citation>
    <scope>NUCLEOTIDE SEQUENCE [LARGE SCALE GENOMIC DNA]</scope>
    <source>
        <strain evidence="3">S2</strain>
        <tissue evidence="3">Leaf</tissue>
    </source>
</reference>
<evidence type="ECO:0000256" key="1">
    <source>
        <dbReference type="SAM" id="MobiDB-lite"/>
    </source>
</evidence>
<proteinExistence type="predicted"/>
<reference evidence="3 4" key="1">
    <citation type="submission" date="2019-09" db="EMBL/GenBank/DDBJ databases">
        <authorList>
            <person name="Ou C."/>
        </authorList>
    </citation>
    <scope>NUCLEOTIDE SEQUENCE [LARGE SCALE GENOMIC DNA]</scope>
    <source>
        <strain evidence="3">S2</strain>
        <tissue evidence="3">Leaf</tissue>
    </source>
</reference>
<dbReference type="AlphaFoldDB" id="A0A5N5FKL9"/>
<dbReference type="PANTHER" id="PTHR46034">
    <property type="match status" value="1"/>
</dbReference>
<name>A0A5N5FKL9_9ROSA</name>
<sequence>MQGRSKITVSMSNGSSVWQSPAAGNEDEFHYQTWREPPSSLALENNQFMRNMTEIHDLNADIDHHHELDDREEYYYYRNKTNSLNITNSMPMPWNKLLKMKGGQQHQNSSYYSEMLPRNEVLGGYIFVCNNKTMQEDLHRQLFGLPQKYKDSVRAITPGLPLFLYNYTGHQLHGVFQAVSFGGSNNDPTAWQGKKCKGESRFPAQVQIGVKERCKPLEEDAFRPILYHYDGPKFRLQLSVPEVILGLSIDVHFVRLRHNNPLN</sequence>
<evidence type="ECO:0000259" key="2">
    <source>
        <dbReference type="PROSITE" id="PS51222"/>
    </source>
</evidence>
<gene>
    <name evidence="3" type="ORF">D8674_004710</name>
</gene>
<keyword evidence="4" id="KW-1185">Reference proteome</keyword>
<dbReference type="GO" id="GO:0034976">
    <property type="term" value="P:response to endoplasmic reticulum stress"/>
    <property type="evidence" value="ECO:0007669"/>
    <property type="project" value="InterPro"/>
</dbReference>
<evidence type="ECO:0000313" key="4">
    <source>
        <dbReference type="Proteomes" id="UP000327157"/>
    </source>
</evidence>